<evidence type="ECO:0000313" key="2">
    <source>
        <dbReference type="Proteomes" id="UP000006671"/>
    </source>
</evidence>
<dbReference type="GeneID" id="8860592"/>
<gene>
    <name evidence="1" type="ORF">NAEGRDRAFT_54731</name>
</gene>
<dbReference type="EMBL" id="GG739016">
    <property type="protein sequence ID" value="EFC35811.1"/>
    <property type="molecule type" value="Genomic_DNA"/>
</dbReference>
<protein>
    <submittedName>
        <fullName evidence="1">Predicted protein</fullName>
    </submittedName>
</protein>
<organism evidence="2">
    <name type="scientific">Naegleria gruberi</name>
    <name type="common">Amoeba</name>
    <dbReference type="NCBI Taxonomy" id="5762"/>
    <lineage>
        <taxon>Eukaryota</taxon>
        <taxon>Discoba</taxon>
        <taxon>Heterolobosea</taxon>
        <taxon>Tetramitia</taxon>
        <taxon>Eutetramitia</taxon>
        <taxon>Vahlkampfiidae</taxon>
        <taxon>Naegleria</taxon>
    </lineage>
</organism>
<sequence>MDFIDYMDFEEESNEQQNSAEEMLLLMRQQRYGRTDISLMDILHNNTQTISTNLNQYKERIINNDQQQYEDNDDIDDLDEDGDVLMAEANTYQQWRIIEEKYWDKYIDICKDGFKSESYDKQNSVEKAILFSAIQHLGRVARHKVFNAMKPGKARIRKDIFIGAMEPRLFDYFMKEAGGERSFRRYTKTQEDGSKLLQGCVVYSFEGEKYPYFGISDNWRIKYHYEVEDDVQLIVRKRVSTMTSCKVKCNVVSWEVRMDLTWKREVMDVINYDQENEQYGEPELCD</sequence>
<dbReference type="AlphaFoldDB" id="D2W539"/>
<reference evidence="1 2" key="1">
    <citation type="journal article" date="2010" name="Cell">
        <title>The genome of Naegleria gruberi illuminates early eukaryotic versatility.</title>
        <authorList>
            <person name="Fritz-Laylin L.K."/>
            <person name="Prochnik S.E."/>
            <person name="Ginger M.L."/>
            <person name="Dacks J.B."/>
            <person name="Carpenter M.L."/>
            <person name="Field M.C."/>
            <person name="Kuo A."/>
            <person name="Paredez A."/>
            <person name="Chapman J."/>
            <person name="Pham J."/>
            <person name="Shu S."/>
            <person name="Neupane R."/>
            <person name="Cipriano M."/>
            <person name="Mancuso J."/>
            <person name="Tu H."/>
            <person name="Salamov A."/>
            <person name="Lindquist E."/>
            <person name="Shapiro H."/>
            <person name="Lucas S."/>
            <person name="Grigoriev I.V."/>
            <person name="Cande W.Z."/>
            <person name="Fulton C."/>
            <person name="Rokhsar D.S."/>
            <person name="Dawson S.C."/>
        </authorList>
    </citation>
    <scope>NUCLEOTIDE SEQUENCE [LARGE SCALE GENOMIC DNA]</scope>
    <source>
        <strain evidence="1 2">NEG-M</strain>
    </source>
</reference>
<proteinExistence type="predicted"/>
<dbReference type="RefSeq" id="XP_002668555.1">
    <property type="nucleotide sequence ID" value="XM_002668509.1"/>
</dbReference>
<dbReference type="InParanoid" id="D2W539"/>
<dbReference type="VEuPathDB" id="AmoebaDB:NAEGRDRAFT_54731"/>
<dbReference type="Proteomes" id="UP000006671">
    <property type="component" value="Unassembled WGS sequence"/>
</dbReference>
<dbReference type="KEGG" id="ngr:NAEGRDRAFT_54731"/>
<name>D2W539_NAEGR</name>
<evidence type="ECO:0000313" key="1">
    <source>
        <dbReference type="EMBL" id="EFC35811.1"/>
    </source>
</evidence>
<keyword evidence="2" id="KW-1185">Reference proteome</keyword>
<accession>D2W539</accession>